<gene>
    <name evidence="2" type="ORF">BSL78_08354</name>
</gene>
<proteinExistence type="predicted"/>
<dbReference type="AlphaFoldDB" id="A0A2G8L3H9"/>
<dbReference type="PROSITE" id="PS50005">
    <property type="entry name" value="TPR"/>
    <property type="match status" value="3"/>
</dbReference>
<evidence type="ECO:0000313" key="3">
    <source>
        <dbReference type="Proteomes" id="UP000230750"/>
    </source>
</evidence>
<dbReference type="SUPFAM" id="SSF48452">
    <property type="entry name" value="TPR-like"/>
    <property type="match status" value="2"/>
</dbReference>
<organism evidence="2 3">
    <name type="scientific">Stichopus japonicus</name>
    <name type="common">Sea cucumber</name>
    <dbReference type="NCBI Taxonomy" id="307972"/>
    <lineage>
        <taxon>Eukaryota</taxon>
        <taxon>Metazoa</taxon>
        <taxon>Echinodermata</taxon>
        <taxon>Eleutherozoa</taxon>
        <taxon>Echinozoa</taxon>
        <taxon>Holothuroidea</taxon>
        <taxon>Aspidochirotacea</taxon>
        <taxon>Aspidochirotida</taxon>
        <taxon>Stichopodidae</taxon>
        <taxon>Apostichopus</taxon>
    </lineage>
</organism>
<dbReference type="InterPro" id="IPR011990">
    <property type="entry name" value="TPR-like_helical_dom_sf"/>
</dbReference>
<sequence length="817" mass="92253">MSYWHKLITSDDFAALLLSNGLLPFITDDEHLNHRLAYSLVLMNTGHSYEAVKELNSLIKKQPNLNGAYHARGAAYTRQGLEDQEMVNNALNDFNRAIELNRLNPLGWEQRGEKFGFAISDFLSTLKLDNSQPDAFHLVGVSFFHQGKLREATKSIQQAVKMNPNCLDCLQNLGQIYKELGDYDSALEVLNTALALLVEDTQTLYLRGMLQVEGGHVENALNDFQACTDIDPVNTACERMSAVCLTMMGQFYNAVKKTARVMTIAVDEDEGQERDKSMYTREISRYMHAHLDSPISELNMDYDLTARFREGWIRVLNFPIESYVEQPGIGPDISDVDQLGFNDFTPEVQNLICKGLALGNLNEHATDGFLTNSRESLALGLASIEVAQIARKIWRSQRLYKIMRGKDMDGRTSLIFQACYPDRPVLWLHLMPEHCIQGSCDSFNYQIVLLHGQTFNIRYESYLVNVMNATKKLLVQYLQETSDGDERFLLNLDEINNLEVLLSVMRKKLKDVGSGFIISNRISSHYRRAEKLEGVSFEVKEEKPGTLMFSMTSFTSKKRTDRYHAEMDHIWHQLTEEMQNFRKSANSPREVDFDSVGNLILTLVYYFYNLMPLSGGPSSIAYSVAIGLFIAAGRESQATFQVITLEHFKLAFCCGNIPILRTMLECLVVDVSPFLLSSLWQAHLDCSDSLVATSKGVEGYQSQRGNPPKFLGAAPLLLEACVTRSRALRSVVAEAEEADLAVALEAWVLASKASVVPVPSGAAIRYLGSCLRTWYRLIQYRSDWRLHRGSLGRVKTSVGTDSLHCWLHGWLVPNRRN</sequence>
<evidence type="ECO:0000313" key="2">
    <source>
        <dbReference type="EMBL" id="PIK54755.1"/>
    </source>
</evidence>
<name>A0A2G8L3H9_STIJA</name>
<accession>A0A2G8L3H9</accession>
<feature type="repeat" description="TPR" evidence="1">
    <location>
        <begin position="133"/>
        <end position="166"/>
    </location>
</feature>
<comment type="caution">
    <text evidence="2">The sequence shown here is derived from an EMBL/GenBank/DDBJ whole genome shotgun (WGS) entry which is preliminary data.</text>
</comment>
<reference evidence="2 3" key="1">
    <citation type="journal article" date="2017" name="PLoS Biol.">
        <title>The sea cucumber genome provides insights into morphological evolution and visceral regeneration.</title>
        <authorList>
            <person name="Zhang X."/>
            <person name="Sun L."/>
            <person name="Yuan J."/>
            <person name="Sun Y."/>
            <person name="Gao Y."/>
            <person name="Zhang L."/>
            <person name="Li S."/>
            <person name="Dai H."/>
            <person name="Hamel J.F."/>
            <person name="Liu C."/>
            <person name="Yu Y."/>
            <person name="Liu S."/>
            <person name="Lin W."/>
            <person name="Guo K."/>
            <person name="Jin S."/>
            <person name="Xu P."/>
            <person name="Storey K.B."/>
            <person name="Huan P."/>
            <person name="Zhang T."/>
            <person name="Zhou Y."/>
            <person name="Zhang J."/>
            <person name="Lin C."/>
            <person name="Li X."/>
            <person name="Xing L."/>
            <person name="Huo D."/>
            <person name="Sun M."/>
            <person name="Wang L."/>
            <person name="Mercier A."/>
            <person name="Li F."/>
            <person name="Yang H."/>
            <person name="Xiang J."/>
        </authorList>
    </citation>
    <scope>NUCLEOTIDE SEQUENCE [LARGE SCALE GENOMIC DNA]</scope>
    <source>
        <strain evidence="2">Shaxun</strain>
        <tissue evidence="2">Muscle</tissue>
    </source>
</reference>
<dbReference type="EMBL" id="MRZV01000235">
    <property type="protein sequence ID" value="PIK54755.1"/>
    <property type="molecule type" value="Genomic_DNA"/>
</dbReference>
<dbReference type="InterPro" id="IPR019734">
    <property type="entry name" value="TPR_rpt"/>
</dbReference>
<keyword evidence="1" id="KW-0802">TPR repeat</keyword>
<feature type="repeat" description="TPR" evidence="1">
    <location>
        <begin position="201"/>
        <end position="234"/>
    </location>
</feature>
<evidence type="ECO:0000256" key="1">
    <source>
        <dbReference type="PROSITE-ProRule" id="PRU00339"/>
    </source>
</evidence>
<dbReference type="OrthoDB" id="1926212at2759"/>
<dbReference type="Gene3D" id="1.25.40.10">
    <property type="entry name" value="Tetratricopeptide repeat domain"/>
    <property type="match status" value="2"/>
</dbReference>
<feature type="repeat" description="TPR" evidence="1">
    <location>
        <begin position="167"/>
        <end position="200"/>
    </location>
</feature>
<dbReference type="Proteomes" id="UP000230750">
    <property type="component" value="Unassembled WGS sequence"/>
</dbReference>
<dbReference type="STRING" id="307972.A0A2G8L3H9"/>
<dbReference type="PANTHER" id="PTHR44523:SF1">
    <property type="entry name" value="TETRATRICOPEPTIDE REPEAT PROTEIN 13"/>
    <property type="match status" value="1"/>
</dbReference>
<keyword evidence="3" id="KW-1185">Reference proteome</keyword>
<protein>
    <submittedName>
        <fullName evidence="2">Putative tetratricopeptide repeat protein 13</fullName>
    </submittedName>
</protein>
<dbReference type="Pfam" id="PF14559">
    <property type="entry name" value="TPR_19"/>
    <property type="match status" value="1"/>
</dbReference>
<dbReference type="PANTHER" id="PTHR44523">
    <property type="entry name" value="TETRATRICOPEPTIDE REPEAT PROTEIN 13"/>
    <property type="match status" value="1"/>
</dbReference>
<dbReference type="SMART" id="SM00028">
    <property type="entry name" value="TPR"/>
    <property type="match status" value="4"/>
</dbReference>